<dbReference type="EMBL" id="SOYY01000017">
    <property type="protein sequence ID" value="KAA0709555.1"/>
    <property type="molecule type" value="Genomic_DNA"/>
</dbReference>
<dbReference type="Pfam" id="PF01661">
    <property type="entry name" value="Macro"/>
    <property type="match status" value="1"/>
</dbReference>
<dbReference type="GO" id="GO:0140291">
    <property type="term" value="P:peptidyl-glutamate ADP-deribosylation"/>
    <property type="evidence" value="ECO:0007669"/>
    <property type="project" value="TreeGrafter"/>
</dbReference>
<name>A0A5A9NJT6_9TELE</name>
<dbReference type="PANTHER" id="PTHR11106:SF93">
    <property type="entry name" value="ADP-RIBOSE GLYCOHYDROLASE MACROD1"/>
    <property type="match status" value="1"/>
</dbReference>
<dbReference type="GO" id="GO:0006974">
    <property type="term" value="P:DNA damage response"/>
    <property type="evidence" value="ECO:0007669"/>
    <property type="project" value="TreeGrafter"/>
</dbReference>
<sequence>MRLALSLRATPPLHLLTVLTDLNLDHFSVKVVFKRYSNILRSIQFKWVYSAMKDVYQDEYDCITNKTLLGGGGVDGAIHRGAGPLLSKECATLNGCETGEAKITGAYGLPARSKVKDEESIVGPVVLDRASHYGDVVTRLSSKFEFEREKQRKGAAPLKSNTLGLFR</sequence>
<feature type="domain" description="Macro" evidence="1">
    <location>
        <begin position="64"/>
        <end position="112"/>
    </location>
</feature>
<gene>
    <name evidence="2" type="ORF">E1301_Tti004020</name>
</gene>
<dbReference type="PANTHER" id="PTHR11106">
    <property type="entry name" value="GANGLIOSIDE INDUCED DIFFERENTIATION ASSOCIATED PROTEIN 2-RELATED"/>
    <property type="match status" value="1"/>
</dbReference>
<dbReference type="Gene3D" id="3.40.220.10">
    <property type="entry name" value="Leucine Aminopeptidase, subunit E, domain 1"/>
    <property type="match status" value="1"/>
</dbReference>
<dbReference type="GO" id="GO:0140293">
    <property type="term" value="F:ADP-ribosylglutamate hydrolase activity"/>
    <property type="evidence" value="ECO:0007669"/>
    <property type="project" value="TreeGrafter"/>
</dbReference>
<evidence type="ECO:0000313" key="3">
    <source>
        <dbReference type="Proteomes" id="UP000324632"/>
    </source>
</evidence>
<dbReference type="AlphaFoldDB" id="A0A5A9NJT6"/>
<evidence type="ECO:0000259" key="1">
    <source>
        <dbReference type="Pfam" id="PF01661"/>
    </source>
</evidence>
<dbReference type="GO" id="GO:0042278">
    <property type="term" value="P:purine nucleoside metabolic process"/>
    <property type="evidence" value="ECO:0007669"/>
    <property type="project" value="TreeGrafter"/>
</dbReference>
<accession>A0A5A9NJT6</accession>
<organism evidence="2 3">
    <name type="scientific">Triplophysa tibetana</name>
    <dbReference type="NCBI Taxonomy" id="1572043"/>
    <lineage>
        <taxon>Eukaryota</taxon>
        <taxon>Metazoa</taxon>
        <taxon>Chordata</taxon>
        <taxon>Craniata</taxon>
        <taxon>Vertebrata</taxon>
        <taxon>Euteleostomi</taxon>
        <taxon>Actinopterygii</taxon>
        <taxon>Neopterygii</taxon>
        <taxon>Teleostei</taxon>
        <taxon>Ostariophysi</taxon>
        <taxon>Cypriniformes</taxon>
        <taxon>Nemacheilidae</taxon>
        <taxon>Triplophysa</taxon>
    </lineage>
</organism>
<dbReference type="GO" id="GO:0005654">
    <property type="term" value="C:nucleoplasm"/>
    <property type="evidence" value="ECO:0007669"/>
    <property type="project" value="TreeGrafter"/>
</dbReference>
<dbReference type="InterPro" id="IPR043472">
    <property type="entry name" value="Macro_dom-like"/>
</dbReference>
<dbReference type="SUPFAM" id="SSF52949">
    <property type="entry name" value="Macro domain-like"/>
    <property type="match status" value="1"/>
</dbReference>
<dbReference type="InterPro" id="IPR002589">
    <property type="entry name" value="Macro_dom"/>
</dbReference>
<comment type="caution">
    <text evidence="2">The sequence shown here is derived from an EMBL/GenBank/DDBJ whole genome shotgun (WGS) entry which is preliminary data.</text>
</comment>
<evidence type="ECO:0000313" key="2">
    <source>
        <dbReference type="EMBL" id="KAA0709555.1"/>
    </source>
</evidence>
<proteinExistence type="predicted"/>
<dbReference type="Proteomes" id="UP000324632">
    <property type="component" value="Chromosome 17"/>
</dbReference>
<reference evidence="2 3" key="1">
    <citation type="journal article" date="2019" name="Mol. Ecol. Resour.">
        <title>Chromosome-level genome assembly of Triplophysa tibetana, a fish adapted to the harsh high-altitude environment of the Tibetan Plateau.</title>
        <authorList>
            <person name="Yang X."/>
            <person name="Liu H."/>
            <person name="Ma Z."/>
            <person name="Zou Y."/>
            <person name="Zou M."/>
            <person name="Mao Y."/>
            <person name="Li X."/>
            <person name="Wang H."/>
            <person name="Chen T."/>
            <person name="Wang W."/>
            <person name="Yang R."/>
        </authorList>
    </citation>
    <scope>NUCLEOTIDE SEQUENCE [LARGE SCALE GENOMIC DNA]</scope>
    <source>
        <strain evidence="2">TTIB1903HZAU</strain>
        <tissue evidence="2">Muscle</tissue>
    </source>
</reference>
<keyword evidence="3" id="KW-1185">Reference proteome</keyword>
<protein>
    <submittedName>
        <fullName evidence="2">O-acetyl-ADP-ribose deacetylase MACROD1</fullName>
    </submittedName>
</protein>